<dbReference type="GO" id="GO:0070482">
    <property type="term" value="P:response to oxygen levels"/>
    <property type="evidence" value="ECO:0007669"/>
    <property type="project" value="TreeGrafter"/>
</dbReference>
<evidence type="ECO:0000259" key="1">
    <source>
        <dbReference type="Pfam" id="PF07700"/>
    </source>
</evidence>
<name>A0AAV3ZZK0_9GAST</name>
<feature type="domain" description="Heme NO-binding" evidence="1">
    <location>
        <begin position="2"/>
        <end position="134"/>
    </location>
</feature>
<dbReference type="Proteomes" id="UP000735302">
    <property type="component" value="Unassembled WGS sequence"/>
</dbReference>
<dbReference type="SUPFAM" id="SSF111126">
    <property type="entry name" value="Ligand-binding domain in the NO signalling and Golgi transport"/>
    <property type="match status" value="1"/>
</dbReference>
<proteinExistence type="predicted"/>
<dbReference type="GO" id="GO:0038060">
    <property type="term" value="P:nitric oxide-cGMP-mediated signaling"/>
    <property type="evidence" value="ECO:0007669"/>
    <property type="project" value="TreeGrafter"/>
</dbReference>
<dbReference type="Pfam" id="PF07700">
    <property type="entry name" value="HNOB"/>
    <property type="match status" value="1"/>
</dbReference>
<dbReference type="GO" id="GO:0020037">
    <property type="term" value="F:heme binding"/>
    <property type="evidence" value="ECO:0007669"/>
    <property type="project" value="InterPro"/>
</dbReference>
<gene>
    <name evidence="2" type="ORF">PoB_002780500</name>
</gene>
<comment type="caution">
    <text evidence="2">The sequence shown here is derived from an EMBL/GenBank/DDBJ whole genome shotgun (WGS) entry which is preliminary data.</text>
</comment>
<dbReference type="PANTHER" id="PTHR45655:SF10">
    <property type="entry name" value="SOLUBLE GUANYLATE CYCLASE 88E"/>
    <property type="match status" value="1"/>
</dbReference>
<dbReference type="GO" id="GO:0019826">
    <property type="term" value="F:oxygen sensor activity"/>
    <property type="evidence" value="ECO:0007669"/>
    <property type="project" value="TreeGrafter"/>
</dbReference>
<dbReference type="PANTHER" id="PTHR45655">
    <property type="entry name" value="GUANYLATE CYCLASE SOLUBLE SUBUNIT BETA-2"/>
    <property type="match status" value="1"/>
</dbReference>
<accession>A0AAV3ZZK0</accession>
<reference evidence="2 3" key="1">
    <citation type="journal article" date="2021" name="Elife">
        <title>Chloroplast acquisition without the gene transfer in kleptoplastic sea slugs, Plakobranchus ocellatus.</title>
        <authorList>
            <person name="Maeda T."/>
            <person name="Takahashi S."/>
            <person name="Yoshida T."/>
            <person name="Shimamura S."/>
            <person name="Takaki Y."/>
            <person name="Nagai Y."/>
            <person name="Toyoda A."/>
            <person name="Suzuki Y."/>
            <person name="Arimoto A."/>
            <person name="Ishii H."/>
            <person name="Satoh N."/>
            <person name="Nishiyama T."/>
            <person name="Hasebe M."/>
            <person name="Maruyama T."/>
            <person name="Minagawa J."/>
            <person name="Obokata J."/>
            <person name="Shigenobu S."/>
        </authorList>
    </citation>
    <scope>NUCLEOTIDE SEQUENCE [LARGE SCALE GENOMIC DNA]</scope>
</reference>
<dbReference type="EMBL" id="BLXT01003273">
    <property type="protein sequence ID" value="GFO01300.1"/>
    <property type="molecule type" value="Genomic_DNA"/>
</dbReference>
<organism evidence="2 3">
    <name type="scientific">Plakobranchus ocellatus</name>
    <dbReference type="NCBI Taxonomy" id="259542"/>
    <lineage>
        <taxon>Eukaryota</taxon>
        <taxon>Metazoa</taxon>
        <taxon>Spiralia</taxon>
        <taxon>Lophotrochozoa</taxon>
        <taxon>Mollusca</taxon>
        <taxon>Gastropoda</taxon>
        <taxon>Heterobranchia</taxon>
        <taxon>Euthyneura</taxon>
        <taxon>Panpulmonata</taxon>
        <taxon>Sacoglossa</taxon>
        <taxon>Placobranchoidea</taxon>
        <taxon>Plakobranchidae</taxon>
        <taxon>Plakobranchus</taxon>
    </lineage>
</organism>
<evidence type="ECO:0000313" key="2">
    <source>
        <dbReference type="EMBL" id="GFO01300.1"/>
    </source>
</evidence>
<dbReference type="GO" id="GO:0004383">
    <property type="term" value="F:guanylate cyclase activity"/>
    <property type="evidence" value="ECO:0007669"/>
    <property type="project" value="TreeGrafter"/>
</dbReference>
<dbReference type="GO" id="GO:0008074">
    <property type="term" value="C:guanylate cyclase complex, soluble"/>
    <property type="evidence" value="ECO:0007669"/>
    <property type="project" value="TreeGrafter"/>
</dbReference>
<keyword evidence="3" id="KW-1185">Reference proteome</keyword>
<dbReference type="Gene3D" id="3.90.1520.10">
    <property type="entry name" value="H-NOX domain"/>
    <property type="match status" value="1"/>
</dbReference>
<evidence type="ECO:0000313" key="3">
    <source>
        <dbReference type="Proteomes" id="UP000735302"/>
    </source>
</evidence>
<dbReference type="InterPro" id="IPR024096">
    <property type="entry name" value="NO_sig/Golgi_transp_ligand-bd"/>
</dbReference>
<sequence>MYGLLLQSAATYLKRQYGVEMYEQVCREANIPPSGFSIHNKYSEKIMTDMGRAASKITGDPLDSIMDSFGVEFVDFVGQFGYDRILKVLGRHMRDFLNGLDNLHEYLRFSYPKLKPPSFFVNDETKNGLTLTYRYCDV</sequence>
<dbReference type="InterPro" id="IPR038158">
    <property type="entry name" value="H-NOX_domain_sf"/>
</dbReference>
<protein>
    <submittedName>
        <fullName evidence="2">Soluble guanylate cyclase 88e</fullName>
    </submittedName>
</protein>
<dbReference type="GO" id="GO:0070026">
    <property type="term" value="F:nitric oxide binding"/>
    <property type="evidence" value="ECO:0007669"/>
    <property type="project" value="TreeGrafter"/>
</dbReference>
<dbReference type="InterPro" id="IPR011644">
    <property type="entry name" value="Heme_NO-bd"/>
</dbReference>
<dbReference type="AlphaFoldDB" id="A0AAV3ZZK0"/>